<dbReference type="InterPro" id="IPR029044">
    <property type="entry name" value="Nucleotide-diphossugar_trans"/>
</dbReference>
<evidence type="ECO:0000256" key="2">
    <source>
        <dbReference type="ARBA" id="ARBA00012543"/>
    </source>
</evidence>
<dbReference type="InterPro" id="IPR004835">
    <property type="entry name" value="Chitin_synth"/>
</dbReference>
<evidence type="ECO:0000256" key="1">
    <source>
        <dbReference type="ARBA" id="ARBA00004141"/>
    </source>
</evidence>
<keyword evidence="4 8" id="KW-0812">Transmembrane</keyword>
<keyword evidence="3" id="KW-0328">Glycosyltransferase</keyword>
<dbReference type="SUPFAM" id="SSF53448">
    <property type="entry name" value="Nucleotide-diphospho-sugar transferases"/>
    <property type="match status" value="1"/>
</dbReference>
<dbReference type="Gene3D" id="3.90.550.10">
    <property type="entry name" value="Spore Coat Polysaccharide Biosynthesis Protein SpsA, Chain A"/>
    <property type="match status" value="1"/>
</dbReference>
<evidence type="ECO:0000256" key="5">
    <source>
        <dbReference type="ARBA" id="ARBA00022989"/>
    </source>
</evidence>
<evidence type="ECO:0000256" key="4">
    <source>
        <dbReference type="ARBA" id="ARBA00022692"/>
    </source>
</evidence>
<dbReference type="PANTHER" id="PTHR22914">
    <property type="entry name" value="CHITIN SYNTHASE"/>
    <property type="match status" value="1"/>
</dbReference>
<feature type="transmembrane region" description="Helical" evidence="8">
    <location>
        <begin position="705"/>
        <end position="728"/>
    </location>
</feature>
<evidence type="ECO:0000256" key="8">
    <source>
        <dbReference type="SAM" id="Phobius"/>
    </source>
</evidence>
<keyword evidence="6 8" id="KW-0472">Membrane</keyword>
<keyword evidence="5 8" id="KW-1133">Transmembrane helix</keyword>
<dbReference type="PANTHER" id="PTHR22914:SF41">
    <property type="entry name" value="CHITIN SYNTHASE 7"/>
    <property type="match status" value="1"/>
</dbReference>
<feature type="region of interest" description="Disordered" evidence="7">
    <location>
        <begin position="1"/>
        <end position="30"/>
    </location>
</feature>
<protein>
    <recommendedName>
        <fullName evidence="2">chitin synthase</fullName>
        <ecNumber evidence="2">2.4.1.16</ecNumber>
    </recommendedName>
</protein>
<dbReference type="Proteomes" id="UP001479436">
    <property type="component" value="Unassembled WGS sequence"/>
</dbReference>
<feature type="transmembrane region" description="Helical" evidence="8">
    <location>
        <begin position="642"/>
        <end position="671"/>
    </location>
</feature>
<comment type="subcellular location">
    <subcellularLocation>
        <location evidence="1">Membrane</location>
        <topology evidence="1">Multi-pass membrane protein</topology>
    </subcellularLocation>
</comment>
<evidence type="ECO:0000256" key="6">
    <source>
        <dbReference type="ARBA" id="ARBA00023136"/>
    </source>
</evidence>
<evidence type="ECO:0000256" key="7">
    <source>
        <dbReference type="SAM" id="MobiDB-lite"/>
    </source>
</evidence>
<gene>
    <name evidence="9" type="ORF">K7432_000992</name>
</gene>
<evidence type="ECO:0000256" key="3">
    <source>
        <dbReference type="ARBA" id="ARBA00022676"/>
    </source>
</evidence>
<feature type="compositionally biased region" description="Polar residues" evidence="7">
    <location>
        <begin position="18"/>
        <end position="30"/>
    </location>
</feature>
<name>A0ABR2WAC2_9FUNG</name>
<comment type="caution">
    <text evidence="9">The sequence shown here is derived from an EMBL/GenBank/DDBJ whole genome shotgun (WGS) entry which is preliminary data.</text>
</comment>
<feature type="transmembrane region" description="Helical" evidence="8">
    <location>
        <begin position="148"/>
        <end position="175"/>
    </location>
</feature>
<dbReference type="Pfam" id="PF03142">
    <property type="entry name" value="Chitin_synth_2"/>
    <property type="match status" value="2"/>
</dbReference>
<accession>A0ABR2WAC2</accession>
<reference evidence="9 10" key="1">
    <citation type="submission" date="2023-04" db="EMBL/GenBank/DDBJ databases">
        <title>Genome of Basidiobolus ranarum AG-B5.</title>
        <authorList>
            <person name="Stajich J.E."/>
            <person name="Carter-House D."/>
            <person name="Gryganskyi A."/>
        </authorList>
    </citation>
    <scope>NUCLEOTIDE SEQUENCE [LARGE SCALE GENOMIC DNA]</scope>
    <source>
        <strain evidence="9 10">AG-B5</strain>
    </source>
</reference>
<feature type="transmembrane region" description="Helical" evidence="8">
    <location>
        <begin position="106"/>
        <end position="128"/>
    </location>
</feature>
<keyword evidence="3" id="KW-0808">Transferase</keyword>
<evidence type="ECO:0000313" key="10">
    <source>
        <dbReference type="Proteomes" id="UP001479436"/>
    </source>
</evidence>
<dbReference type="EC" id="2.4.1.16" evidence="2"/>
<feature type="transmembrane region" description="Helical" evidence="8">
    <location>
        <begin position="677"/>
        <end position="698"/>
    </location>
</feature>
<keyword evidence="10" id="KW-1185">Reference proteome</keyword>
<evidence type="ECO:0000313" key="9">
    <source>
        <dbReference type="EMBL" id="KAK9728511.1"/>
    </source>
</evidence>
<proteinExistence type="predicted"/>
<organism evidence="9 10">
    <name type="scientific">Basidiobolus ranarum</name>
    <dbReference type="NCBI Taxonomy" id="34480"/>
    <lineage>
        <taxon>Eukaryota</taxon>
        <taxon>Fungi</taxon>
        <taxon>Fungi incertae sedis</taxon>
        <taxon>Zoopagomycota</taxon>
        <taxon>Entomophthoromycotina</taxon>
        <taxon>Basidiobolomycetes</taxon>
        <taxon>Basidiobolales</taxon>
        <taxon>Basidiobolaceae</taxon>
        <taxon>Basidiobolus</taxon>
    </lineage>
</organism>
<dbReference type="EMBL" id="JASJQH010006895">
    <property type="protein sequence ID" value="KAK9728511.1"/>
    <property type="molecule type" value="Genomic_DNA"/>
</dbReference>
<sequence length="798" mass="90317">MSNGKTSSYFPPHHETQSRNSPASTIRSPIHSVNSYDDTIVVEDEIYWDEKYQLPPIEKPITSPKAQKVWVAINSVVDFFFVKTFLKPCGLDTKEKREAWREKIRYFRMMVLLVLIMIALLFVLPFFICKQTQGVEKGILTVKKPYCMFLDVVYIIFMACAVGVMILNVLAAIIVNRSGKIYRSPLDPKVKPKKLLALHIPCYSESEEVILKTVNSVVQSEYDDEAKLLFVVADGNVTGSGNGKSTPRILVEDIFKCEGPGQPLMYQSVGHGDERLNKACVYTGFYSPENEPERKIKYLLVVKVGLESEKGAAKPGNRSKRDSQLIVYNFFREANGFFLDDILEKIETEDQDPFMNTAYEFDSSVNSSRVNAEIARTSAYIQDLSLWGSGPGNGYSVTSLSSGFDSTPGTPSSGSYFRRKKTRFSCPMFAEMYSSLKRVGCNAKDVEYVLVADADTYIRPNGLDILVHALEEDPTLSGVCGETKVENRTQSYITMIQVFEYFLTHCLLKSFESFYANVLVLSGCFTVYRLKRHTKDPETGQEIVKPAVLDPRIMRDYMAEPKLMREHNLLTIGEDRYLCTLVIRYLNDMRTKYIPAAVCTTTVPDTLSVLLCQRRRWTNSLIHNHFDLFMNPPKFPTFRMRFFMNLVMLSEIWSAAAIPFFLPFGFMIAIYGFWTNLTWLSLTFTLILFCLPGLIAILAGRYSQVGWWVVFLAGLPLWAVVVPLYSLWKMDDFSWGSTRPTNAPPEEKEEVITKEFVAIDVPEPAYHSSSVSTSNASYATTSSVSSAEASPTHRPSNV</sequence>